<comment type="similarity">
    <text evidence="2">Belongs to the UTP6 family.</text>
</comment>
<dbReference type="Gene3D" id="1.25.40.10">
    <property type="entry name" value="Tetratricopeptide repeat domain"/>
    <property type="match status" value="1"/>
</dbReference>
<keyword evidence="8" id="KW-1185">Reference proteome</keyword>
<proteinExistence type="inferred from homology"/>
<keyword evidence="4" id="KW-0677">Repeat</keyword>
<feature type="domain" description="U3 small nucleolar RNA-associated protein 6 N-terminal" evidence="6">
    <location>
        <begin position="9"/>
        <end position="88"/>
    </location>
</feature>
<dbReference type="InterPro" id="IPR011990">
    <property type="entry name" value="TPR-like_helical_dom_sf"/>
</dbReference>
<feature type="non-terminal residue" evidence="7">
    <location>
        <position position="203"/>
    </location>
</feature>
<dbReference type="InterPro" id="IPR003107">
    <property type="entry name" value="HAT"/>
</dbReference>
<dbReference type="InterPro" id="IPR055347">
    <property type="entry name" value="UTP6_N"/>
</dbReference>
<dbReference type="SUPFAM" id="SSF48452">
    <property type="entry name" value="TPR-like"/>
    <property type="match status" value="1"/>
</dbReference>
<protein>
    <submittedName>
        <fullName evidence="7">U3 small nucleolar RNA-associated protein 6-domain-containing protein</fullName>
    </submittedName>
</protein>
<dbReference type="InterPro" id="IPR013949">
    <property type="entry name" value="Utp6"/>
</dbReference>
<dbReference type="GO" id="GO:0034388">
    <property type="term" value="C:Pwp2p-containing subcomplex of 90S preribosome"/>
    <property type="evidence" value="ECO:0007669"/>
    <property type="project" value="TreeGrafter"/>
</dbReference>
<reference evidence="8" key="1">
    <citation type="journal article" date="2018" name="Nat. Microbiol.">
        <title>Leveraging single-cell genomics to expand the fungal tree of life.</title>
        <authorList>
            <person name="Ahrendt S.R."/>
            <person name="Quandt C.A."/>
            <person name="Ciobanu D."/>
            <person name="Clum A."/>
            <person name="Salamov A."/>
            <person name="Andreopoulos B."/>
            <person name="Cheng J.F."/>
            <person name="Woyke T."/>
            <person name="Pelin A."/>
            <person name="Henrissat B."/>
            <person name="Reynolds N.K."/>
            <person name="Benny G.L."/>
            <person name="Smith M.E."/>
            <person name="James T.Y."/>
            <person name="Grigoriev I.V."/>
        </authorList>
    </citation>
    <scope>NUCLEOTIDE SEQUENCE [LARGE SCALE GENOMIC DNA]</scope>
</reference>
<evidence type="ECO:0000256" key="4">
    <source>
        <dbReference type="ARBA" id="ARBA00022737"/>
    </source>
</evidence>
<keyword evidence="5" id="KW-0539">Nucleus</keyword>
<dbReference type="EMBL" id="KZ988608">
    <property type="protein sequence ID" value="RKP11864.1"/>
    <property type="molecule type" value="Genomic_DNA"/>
</dbReference>
<dbReference type="GO" id="GO:0032040">
    <property type="term" value="C:small-subunit processome"/>
    <property type="evidence" value="ECO:0007669"/>
    <property type="project" value="TreeGrafter"/>
</dbReference>
<dbReference type="GO" id="GO:0000462">
    <property type="term" value="P:maturation of SSU-rRNA from tricistronic rRNA transcript (SSU-rRNA, 5.8S rRNA, LSU-rRNA)"/>
    <property type="evidence" value="ECO:0007669"/>
    <property type="project" value="InterPro"/>
</dbReference>
<evidence type="ECO:0000256" key="3">
    <source>
        <dbReference type="ARBA" id="ARBA00022552"/>
    </source>
</evidence>
<dbReference type="PANTHER" id="PTHR23271">
    <property type="entry name" value="HEPATOCELLULAR CARCINOMA-ASSOCIATED ANTIGEN 66"/>
    <property type="match status" value="1"/>
</dbReference>
<dbReference type="Pfam" id="PF08640">
    <property type="entry name" value="U3_assoc_6"/>
    <property type="match status" value="1"/>
</dbReference>
<evidence type="ECO:0000256" key="5">
    <source>
        <dbReference type="ARBA" id="ARBA00023242"/>
    </source>
</evidence>
<organism evidence="7 8">
    <name type="scientific">Piptocephalis cylindrospora</name>
    <dbReference type="NCBI Taxonomy" id="1907219"/>
    <lineage>
        <taxon>Eukaryota</taxon>
        <taxon>Fungi</taxon>
        <taxon>Fungi incertae sedis</taxon>
        <taxon>Zoopagomycota</taxon>
        <taxon>Zoopagomycotina</taxon>
        <taxon>Zoopagomycetes</taxon>
        <taxon>Zoopagales</taxon>
        <taxon>Piptocephalidaceae</taxon>
        <taxon>Piptocephalis</taxon>
    </lineage>
</organism>
<dbReference type="SMART" id="SM00386">
    <property type="entry name" value="HAT"/>
    <property type="match status" value="4"/>
</dbReference>
<accession>A0A4P9XZP6</accession>
<evidence type="ECO:0000313" key="7">
    <source>
        <dbReference type="EMBL" id="RKP11864.1"/>
    </source>
</evidence>
<dbReference type="PANTHER" id="PTHR23271:SF1">
    <property type="entry name" value="U3 SMALL NUCLEOLAR RNA-ASSOCIATED PROTEIN 6 HOMOLOG"/>
    <property type="match status" value="1"/>
</dbReference>
<name>A0A4P9XZP6_9FUNG</name>
<keyword evidence="3" id="KW-0698">rRNA processing</keyword>
<dbReference type="AlphaFoldDB" id="A0A4P9XZP6"/>
<comment type="subcellular location">
    <subcellularLocation>
        <location evidence="1">Nucleus</location>
        <location evidence="1">Nucleolus</location>
    </subcellularLocation>
</comment>
<dbReference type="Proteomes" id="UP000267251">
    <property type="component" value="Unassembled WGS sequence"/>
</dbReference>
<dbReference type="OrthoDB" id="28112at2759"/>
<sequence length="203" mass="23885">MAETVQYALESMIPELEDLEEKHLFVKQEIQSIVKKRTKLEYALRRPSPKKTDFLKYIEYELNLEALRKKRKARLIGRLGRGDTSVSDFAGMRRINFLFERTVRRYHGDVAIWVQYAEFAKSQSSPRLLSRVLVRALQYHPGKAELWIMAAKWEFDGNLNIVAARSLMQRGLRLIPSSEAMWHAYHGLELAYVVKLIHRRRIL</sequence>
<evidence type="ECO:0000259" key="6">
    <source>
        <dbReference type="Pfam" id="PF08640"/>
    </source>
</evidence>
<evidence type="ECO:0000313" key="8">
    <source>
        <dbReference type="Proteomes" id="UP000267251"/>
    </source>
</evidence>
<evidence type="ECO:0000256" key="2">
    <source>
        <dbReference type="ARBA" id="ARBA00010734"/>
    </source>
</evidence>
<gene>
    <name evidence="7" type="ORF">BJ684DRAFT_4097</name>
</gene>
<dbReference type="GO" id="GO:0030515">
    <property type="term" value="F:snoRNA binding"/>
    <property type="evidence" value="ECO:0007669"/>
    <property type="project" value="InterPro"/>
</dbReference>
<evidence type="ECO:0000256" key="1">
    <source>
        <dbReference type="ARBA" id="ARBA00004604"/>
    </source>
</evidence>